<dbReference type="PANTHER" id="PTHR13902">
    <property type="entry name" value="SERINE/THREONINE-PROTEIN KINASE WNK WITH NO LYSINE -RELATED"/>
    <property type="match status" value="1"/>
</dbReference>
<proteinExistence type="predicted"/>
<evidence type="ECO:0000256" key="2">
    <source>
        <dbReference type="ARBA" id="ARBA00022527"/>
    </source>
</evidence>
<dbReference type="InterPro" id="IPR011009">
    <property type="entry name" value="Kinase-like_dom_sf"/>
</dbReference>
<dbReference type="GO" id="GO:0005524">
    <property type="term" value="F:ATP binding"/>
    <property type="evidence" value="ECO:0007669"/>
    <property type="project" value="InterPro"/>
</dbReference>
<protein>
    <recommendedName>
        <fullName evidence="1">non-specific serine/threonine protein kinase</fullName>
        <ecNumber evidence="1">2.7.11.1</ecNumber>
    </recommendedName>
</protein>
<evidence type="ECO:0000256" key="1">
    <source>
        <dbReference type="ARBA" id="ARBA00012513"/>
    </source>
</evidence>
<dbReference type="PROSITE" id="PS00108">
    <property type="entry name" value="PROTEIN_KINASE_ST"/>
    <property type="match status" value="1"/>
</dbReference>
<evidence type="ECO:0000256" key="4">
    <source>
        <dbReference type="ARBA" id="ARBA00047899"/>
    </source>
</evidence>
<dbReference type="AlphaFoldDB" id="A0A6A6MHX5"/>
<evidence type="ECO:0000256" key="5">
    <source>
        <dbReference type="ARBA" id="ARBA00048679"/>
    </source>
</evidence>
<gene>
    <name evidence="7" type="ORF">GH714_010290</name>
</gene>
<evidence type="ECO:0000259" key="6">
    <source>
        <dbReference type="PROSITE" id="PS50011"/>
    </source>
</evidence>
<comment type="caution">
    <text evidence="7">The sequence shown here is derived from an EMBL/GenBank/DDBJ whole genome shotgun (WGS) entry which is preliminary data.</text>
</comment>
<keyword evidence="8" id="KW-1185">Reference proteome</keyword>
<name>A0A6A6MHX5_HEVBR</name>
<feature type="domain" description="Protein kinase" evidence="6">
    <location>
        <begin position="1"/>
        <end position="192"/>
    </location>
</feature>
<dbReference type="Pfam" id="PF00069">
    <property type="entry name" value="Pkinase"/>
    <property type="match status" value="1"/>
</dbReference>
<sequence>MITELFTFENLRQYRKKHKNVDMKAIKNWARQILQGLAYLHGHNPPIIHRDLKCDNVFVSGNHGEVKIGDLGLAIVMQQPTARSRVRPASLSKVSDPQIKEFILKCLVPASERLSAKELLKDPFLQLQNSVEPIRDPLLLPNQYPKSLNLNKSGPLSMEVDTDYKQISVSTYTGSNNNEGTKFPVLEYQRTYKNNEFRLRGTKNDENSVSLKLQIADSSGRVRNIHFLFYLDSDTALSVSSEMVEQLELADHDVAFIAEFIDYLIMKLLPDWKPIFDYCLSGVTSICKESVLEKSVATGWDSVLNSVSAQPVVEQDALSALTATPQEDSLQADEDNPCDNTNSAVYHFDYHSSPSLVNMEDQDSQASVVSKILVEDASLIVDRTS</sequence>
<evidence type="ECO:0000313" key="8">
    <source>
        <dbReference type="Proteomes" id="UP000467840"/>
    </source>
</evidence>
<dbReference type="SMART" id="SM00220">
    <property type="entry name" value="S_TKc"/>
    <property type="match status" value="1"/>
</dbReference>
<reference evidence="7 8" key="1">
    <citation type="journal article" date="2020" name="Mol. Plant">
        <title>The Chromosome-Based Rubber Tree Genome Provides New Insights into Spurge Genome Evolution and Rubber Biosynthesis.</title>
        <authorList>
            <person name="Liu J."/>
            <person name="Shi C."/>
            <person name="Shi C.C."/>
            <person name="Li W."/>
            <person name="Zhang Q.J."/>
            <person name="Zhang Y."/>
            <person name="Li K."/>
            <person name="Lu H.F."/>
            <person name="Shi C."/>
            <person name="Zhu S.T."/>
            <person name="Xiao Z.Y."/>
            <person name="Nan H."/>
            <person name="Yue Y."/>
            <person name="Zhu X.G."/>
            <person name="Wu Y."/>
            <person name="Hong X.N."/>
            <person name="Fan G.Y."/>
            <person name="Tong Y."/>
            <person name="Zhang D."/>
            <person name="Mao C.L."/>
            <person name="Liu Y.L."/>
            <person name="Hao S.J."/>
            <person name="Liu W.Q."/>
            <person name="Lv M.Q."/>
            <person name="Zhang H.B."/>
            <person name="Liu Y."/>
            <person name="Hu-Tang G.R."/>
            <person name="Wang J.P."/>
            <person name="Wang J.H."/>
            <person name="Sun Y.H."/>
            <person name="Ni S.B."/>
            <person name="Chen W.B."/>
            <person name="Zhang X.C."/>
            <person name="Jiao Y.N."/>
            <person name="Eichler E.E."/>
            <person name="Li G.H."/>
            <person name="Liu X."/>
            <person name="Gao L.Z."/>
        </authorList>
    </citation>
    <scope>NUCLEOTIDE SEQUENCE [LARGE SCALE GENOMIC DNA]</scope>
    <source>
        <strain evidence="8">cv. GT1</strain>
        <tissue evidence="7">Leaf</tissue>
    </source>
</reference>
<comment type="catalytic activity">
    <reaction evidence="4">
        <text>L-threonyl-[protein] + ATP = O-phospho-L-threonyl-[protein] + ADP + H(+)</text>
        <dbReference type="Rhea" id="RHEA:46608"/>
        <dbReference type="Rhea" id="RHEA-COMP:11060"/>
        <dbReference type="Rhea" id="RHEA-COMP:11605"/>
        <dbReference type="ChEBI" id="CHEBI:15378"/>
        <dbReference type="ChEBI" id="CHEBI:30013"/>
        <dbReference type="ChEBI" id="CHEBI:30616"/>
        <dbReference type="ChEBI" id="CHEBI:61977"/>
        <dbReference type="ChEBI" id="CHEBI:456216"/>
        <dbReference type="EC" id="2.7.11.1"/>
    </reaction>
</comment>
<dbReference type="EMBL" id="JAAGAX010000005">
    <property type="protein sequence ID" value="KAF2313312.1"/>
    <property type="molecule type" value="Genomic_DNA"/>
</dbReference>
<keyword evidence="3" id="KW-0808">Transferase</keyword>
<dbReference type="SUPFAM" id="SSF56112">
    <property type="entry name" value="Protein kinase-like (PK-like)"/>
    <property type="match status" value="1"/>
</dbReference>
<dbReference type="InterPro" id="IPR050588">
    <property type="entry name" value="WNK_Ser-Thr_kinase"/>
</dbReference>
<dbReference type="InterPro" id="IPR008271">
    <property type="entry name" value="Ser/Thr_kinase_AS"/>
</dbReference>
<accession>A0A6A6MHX5</accession>
<organism evidence="7 8">
    <name type="scientific">Hevea brasiliensis</name>
    <name type="common">Para rubber tree</name>
    <name type="synonym">Siphonia brasiliensis</name>
    <dbReference type="NCBI Taxonomy" id="3981"/>
    <lineage>
        <taxon>Eukaryota</taxon>
        <taxon>Viridiplantae</taxon>
        <taxon>Streptophyta</taxon>
        <taxon>Embryophyta</taxon>
        <taxon>Tracheophyta</taxon>
        <taxon>Spermatophyta</taxon>
        <taxon>Magnoliopsida</taxon>
        <taxon>eudicotyledons</taxon>
        <taxon>Gunneridae</taxon>
        <taxon>Pentapetalae</taxon>
        <taxon>rosids</taxon>
        <taxon>fabids</taxon>
        <taxon>Malpighiales</taxon>
        <taxon>Euphorbiaceae</taxon>
        <taxon>Crotonoideae</taxon>
        <taxon>Micrandreae</taxon>
        <taxon>Hevea</taxon>
    </lineage>
</organism>
<dbReference type="Gene3D" id="1.10.510.10">
    <property type="entry name" value="Transferase(Phosphotransferase) domain 1"/>
    <property type="match status" value="1"/>
</dbReference>
<keyword evidence="3" id="KW-0418">Kinase</keyword>
<keyword evidence="2" id="KW-0723">Serine/threonine-protein kinase</keyword>
<dbReference type="Gene3D" id="3.10.20.90">
    <property type="entry name" value="Phosphatidylinositol 3-kinase Catalytic Subunit, Chain A, domain 1"/>
    <property type="match status" value="1"/>
</dbReference>
<evidence type="ECO:0000256" key="3">
    <source>
        <dbReference type="ARBA" id="ARBA00022777"/>
    </source>
</evidence>
<dbReference type="Proteomes" id="UP000467840">
    <property type="component" value="Chromosome 15"/>
</dbReference>
<dbReference type="InterPro" id="IPR000719">
    <property type="entry name" value="Prot_kinase_dom"/>
</dbReference>
<evidence type="ECO:0000313" key="7">
    <source>
        <dbReference type="EMBL" id="KAF2313312.1"/>
    </source>
</evidence>
<dbReference type="EC" id="2.7.11.1" evidence="1"/>
<dbReference type="GO" id="GO:0004674">
    <property type="term" value="F:protein serine/threonine kinase activity"/>
    <property type="evidence" value="ECO:0007669"/>
    <property type="project" value="UniProtKB-KW"/>
</dbReference>
<dbReference type="PROSITE" id="PS50011">
    <property type="entry name" value="PROTEIN_KINASE_DOM"/>
    <property type="match status" value="1"/>
</dbReference>
<comment type="catalytic activity">
    <reaction evidence="5">
        <text>L-seryl-[protein] + ATP = O-phospho-L-seryl-[protein] + ADP + H(+)</text>
        <dbReference type="Rhea" id="RHEA:17989"/>
        <dbReference type="Rhea" id="RHEA-COMP:9863"/>
        <dbReference type="Rhea" id="RHEA-COMP:11604"/>
        <dbReference type="ChEBI" id="CHEBI:15378"/>
        <dbReference type="ChEBI" id="CHEBI:29999"/>
        <dbReference type="ChEBI" id="CHEBI:30616"/>
        <dbReference type="ChEBI" id="CHEBI:83421"/>
        <dbReference type="ChEBI" id="CHEBI:456216"/>
        <dbReference type="EC" id="2.7.11.1"/>
    </reaction>
</comment>